<sequence>MGGICYKRYAEKGLWFEIQSIQKTIDIKEKQGKDASLEKSILKAYKKLTEEDYNGIRQS</sequence>
<dbReference type="AlphaFoldDB" id="A0A0F8ZTP6"/>
<accession>A0A0F8ZTP6</accession>
<evidence type="ECO:0000313" key="1">
    <source>
        <dbReference type="EMBL" id="KKK63321.1"/>
    </source>
</evidence>
<dbReference type="EMBL" id="LAZR01061572">
    <property type="protein sequence ID" value="KKK63321.1"/>
    <property type="molecule type" value="Genomic_DNA"/>
</dbReference>
<proteinExistence type="predicted"/>
<name>A0A0F8ZTP6_9ZZZZ</name>
<comment type="caution">
    <text evidence="1">The sequence shown here is derived from an EMBL/GenBank/DDBJ whole genome shotgun (WGS) entry which is preliminary data.</text>
</comment>
<protein>
    <submittedName>
        <fullName evidence="1">Uncharacterized protein</fullName>
    </submittedName>
</protein>
<reference evidence="1" key="1">
    <citation type="journal article" date="2015" name="Nature">
        <title>Complex archaea that bridge the gap between prokaryotes and eukaryotes.</title>
        <authorList>
            <person name="Spang A."/>
            <person name="Saw J.H."/>
            <person name="Jorgensen S.L."/>
            <person name="Zaremba-Niedzwiedzka K."/>
            <person name="Martijn J."/>
            <person name="Lind A.E."/>
            <person name="van Eijk R."/>
            <person name="Schleper C."/>
            <person name="Guy L."/>
            <person name="Ettema T.J."/>
        </authorList>
    </citation>
    <scope>NUCLEOTIDE SEQUENCE</scope>
</reference>
<gene>
    <name evidence="1" type="ORF">LCGC14_2995460</name>
</gene>
<organism evidence="1">
    <name type="scientific">marine sediment metagenome</name>
    <dbReference type="NCBI Taxonomy" id="412755"/>
    <lineage>
        <taxon>unclassified sequences</taxon>
        <taxon>metagenomes</taxon>
        <taxon>ecological metagenomes</taxon>
    </lineage>
</organism>